<reference evidence="1 2" key="1">
    <citation type="submission" date="2019-05" db="EMBL/GenBank/DDBJ databases">
        <title>Draft genome sequence of Actinomadura geliboluensis A8036.</title>
        <authorList>
            <person name="Saricaoglu S."/>
            <person name="Isik K."/>
        </authorList>
    </citation>
    <scope>NUCLEOTIDE SEQUENCE [LARGE SCALE GENOMIC DNA]</scope>
    <source>
        <strain evidence="1 2">A8036</strain>
    </source>
</reference>
<dbReference type="EMBL" id="VCKZ01000024">
    <property type="protein sequence ID" value="TMR41384.1"/>
    <property type="molecule type" value="Genomic_DNA"/>
</dbReference>
<sequence length="87" mass="9305">MVWLDPARAAACADVRAALHRLNAGATGASRRIVRLLVLDDPASLAHGELTDKGYVNQRAVLDRRADMVGLLHTDPAPAEVILPGDR</sequence>
<protein>
    <submittedName>
        <fullName evidence="1">Uncharacterized protein</fullName>
    </submittedName>
</protein>
<keyword evidence="2" id="KW-1185">Reference proteome</keyword>
<evidence type="ECO:0000313" key="2">
    <source>
        <dbReference type="Proteomes" id="UP000305238"/>
    </source>
</evidence>
<accession>A0A5S4H9G0</accession>
<dbReference type="AlphaFoldDB" id="A0A5S4H9G0"/>
<dbReference type="Proteomes" id="UP000305238">
    <property type="component" value="Unassembled WGS sequence"/>
</dbReference>
<comment type="caution">
    <text evidence="1">The sequence shown here is derived from an EMBL/GenBank/DDBJ whole genome shotgun (WGS) entry which is preliminary data.</text>
</comment>
<evidence type="ECO:0000313" key="1">
    <source>
        <dbReference type="EMBL" id="TMR41384.1"/>
    </source>
</evidence>
<name>A0A5S4H9G0_9ACTN</name>
<gene>
    <name evidence="1" type="ORF">ETD96_05980</name>
</gene>
<dbReference type="OrthoDB" id="9803968at2"/>
<organism evidence="1 2">
    <name type="scientific">Actinomadura geliboluensis</name>
    <dbReference type="NCBI Taxonomy" id="882440"/>
    <lineage>
        <taxon>Bacteria</taxon>
        <taxon>Bacillati</taxon>
        <taxon>Actinomycetota</taxon>
        <taxon>Actinomycetes</taxon>
        <taxon>Streptosporangiales</taxon>
        <taxon>Thermomonosporaceae</taxon>
        <taxon>Actinomadura</taxon>
    </lineage>
</organism>
<dbReference type="RefSeq" id="WP_138635263.1">
    <property type="nucleotide sequence ID" value="NZ_JASWDG010000067.1"/>
</dbReference>
<proteinExistence type="predicted"/>